<dbReference type="Proteomes" id="UP000475325">
    <property type="component" value="Unassembled WGS sequence"/>
</dbReference>
<comment type="caution">
    <text evidence="1">The sequence shown here is derived from an EMBL/GenBank/DDBJ whole genome shotgun (WGS) entry which is preliminary data.</text>
</comment>
<dbReference type="EMBL" id="WIQW01000136">
    <property type="protein sequence ID" value="KAF3080661.1"/>
    <property type="molecule type" value="Genomic_DNA"/>
</dbReference>
<gene>
    <name evidence="1" type="ORF">TWF102_002116</name>
</gene>
<organism evidence="1 2">
    <name type="scientific">Orbilia oligospora</name>
    <name type="common">Nematode-trapping fungus</name>
    <name type="synonym">Arthrobotrys oligospora</name>
    <dbReference type="NCBI Taxonomy" id="2813651"/>
    <lineage>
        <taxon>Eukaryota</taxon>
        <taxon>Fungi</taxon>
        <taxon>Dikarya</taxon>
        <taxon>Ascomycota</taxon>
        <taxon>Pezizomycotina</taxon>
        <taxon>Orbiliomycetes</taxon>
        <taxon>Orbiliales</taxon>
        <taxon>Orbiliaceae</taxon>
        <taxon>Orbilia</taxon>
    </lineage>
</organism>
<dbReference type="AlphaFoldDB" id="A0A7C8J277"/>
<sequence>MQFSSLPAEAVLDGLSPHKGCSGLFEKGMITHRLHKSMHGVELDIKPSFTCGCEPPRTTELPVRISRSTHLCVHKTPYFRWDCEKNFHATNANIPVRQIGTLVSSFLISTGLKMRASCGTHGLLDRV</sequence>
<protein>
    <submittedName>
        <fullName evidence="1">Uncharacterized protein</fullName>
    </submittedName>
</protein>
<accession>A0A7C8J277</accession>
<name>A0A7C8J277_ORBOL</name>
<evidence type="ECO:0000313" key="2">
    <source>
        <dbReference type="Proteomes" id="UP000475325"/>
    </source>
</evidence>
<reference evidence="1 2" key="1">
    <citation type="submission" date="2019-06" db="EMBL/GenBank/DDBJ databases">
        <authorList>
            <person name="Palmer J.M."/>
        </authorList>
    </citation>
    <scope>NUCLEOTIDE SEQUENCE [LARGE SCALE GENOMIC DNA]</scope>
    <source>
        <strain evidence="1 2">TWF102</strain>
    </source>
</reference>
<proteinExistence type="predicted"/>
<evidence type="ECO:0000313" key="1">
    <source>
        <dbReference type="EMBL" id="KAF3080661.1"/>
    </source>
</evidence>